<feature type="transmembrane region" description="Helical" evidence="5">
    <location>
        <begin position="182"/>
        <end position="201"/>
    </location>
</feature>
<name>A0A520X709_9DELT</name>
<dbReference type="AlphaFoldDB" id="A0A520X709"/>
<feature type="transmembrane region" description="Helical" evidence="5">
    <location>
        <begin position="35"/>
        <end position="57"/>
    </location>
</feature>
<evidence type="ECO:0000313" key="7">
    <source>
        <dbReference type="EMBL" id="RZV36994.1"/>
    </source>
</evidence>
<dbReference type="PANTHER" id="PTHR23508">
    <property type="entry name" value="CARBOXYLIC ACID TRANSPORTER PROTEIN HOMOLOG"/>
    <property type="match status" value="1"/>
</dbReference>
<accession>A0A520X709</accession>
<evidence type="ECO:0000256" key="2">
    <source>
        <dbReference type="ARBA" id="ARBA00022692"/>
    </source>
</evidence>
<dbReference type="InterPro" id="IPR036259">
    <property type="entry name" value="MFS_trans_sf"/>
</dbReference>
<feature type="transmembrane region" description="Helical" evidence="5">
    <location>
        <begin position="431"/>
        <end position="449"/>
    </location>
</feature>
<dbReference type="GO" id="GO:0046943">
    <property type="term" value="F:carboxylic acid transmembrane transporter activity"/>
    <property type="evidence" value="ECO:0007669"/>
    <property type="project" value="TreeGrafter"/>
</dbReference>
<dbReference type="PANTHER" id="PTHR23508:SF10">
    <property type="entry name" value="CARBOXYLIC ACID TRANSPORTER PROTEIN HOMOLOG"/>
    <property type="match status" value="1"/>
</dbReference>
<evidence type="ECO:0000256" key="4">
    <source>
        <dbReference type="ARBA" id="ARBA00023136"/>
    </source>
</evidence>
<protein>
    <submittedName>
        <fullName evidence="7">MFS transporter</fullName>
    </submittedName>
</protein>
<feature type="transmembrane region" description="Helical" evidence="5">
    <location>
        <begin position="360"/>
        <end position="386"/>
    </location>
</feature>
<dbReference type="Proteomes" id="UP000322454">
    <property type="component" value="Unassembled WGS sequence"/>
</dbReference>
<feature type="transmembrane region" description="Helical" evidence="5">
    <location>
        <begin position="333"/>
        <end position="354"/>
    </location>
</feature>
<evidence type="ECO:0000256" key="1">
    <source>
        <dbReference type="ARBA" id="ARBA00004141"/>
    </source>
</evidence>
<dbReference type="Pfam" id="PF00083">
    <property type="entry name" value="Sugar_tr"/>
    <property type="match status" value="1"/>
</dbReference>
<gene>
    <name evidence="7" type="ORF">EVJ48_09660</name>
</gene>
<dbReference type="InterPro" id="IPR005828">
    <property type="entry name" value="MFS_sugar_transport-like"/>
</dbReference>
<feature type="transmembrane region" description="Helical" evidence="5">
    <location>
        <begin position="407"/>
        <end position="425"/>
    </location>
</feature>
<dbReference type="PROSITE" id="PS00216">
    <property type="entry name" value="SUGAR_TRANSPORT_1"/>
    <property type="match status" value="1"/>
</dbReference>
<dbReference type="GO" id="GO:0005886">
    <property type="term" value="C:plasma membrane"/>
    <property type="evidence" value="ECO:0007669"/>
    <property type="project" value="TreeGrafter"/>
</dbReference>
<evidence type="ECO:0000256" key="3">
    <source>
        <dbReference type="ARBA" id="ARBA00022989"/>
    </source>
</evidence>
<dbReference type="SUPFAM" id="SSF103473">
    <property type="entry name" value="MFS general substrate transporter"/>
    <property type="match status" value="1"/>
</dbReference>
<keyword evidence="3 5" id="KW-1133">Transmembrane helix</keyword>
<dbReference type="EMBL" id="SHMQ01000047">
    <property type="protein sequence ID" value="RZV36994.1"/>
    <property type="molecule type" value="Genomic_DNA"/>
</dbReference>
<feature type="transmembrane region" description="Helical" evidence="5">
    <location>
        <begin position="301"/>
        <end position="321"/>
    </location>
</feature>
<evidence type="ECO:0000259" key="6">
    <source>
        <dbReference type="PROSITE" id="PS50850"/>
    </source>
</evidence>
<dbReference type="InterPro" id="IPR005829">
    <property type="entry name" value="Sugar_transporter_CS"/>
</dbReference>
<dbReference type="InterPro" id="IPR020846">
    <property type="entry name" value="MFS_dom"/>
</dbReference>
<feature type="transmembrane region" description="Helical" evidence="5">
    <location>
        <begin position="63"/>
        <end position="81"/>
    </location>
</feature>
<sequence length="483" mass="52486">MESAKDLRNNLLNKVDDIDLVRHHFRTMFTAGMGFFTDAYDLFIIGVVIALLTPIWHLTTPEIALLGSSSLIAAALGAYIFGRVSDIFGRKAIYGLEVLILTIGAIGSAFSQDITQLIIWRIVLGIGIGGDYPISAIIMSEYSNRKDRGKLVSMVFSLQGIGLVVGPMVAILIIMLGVPHDTAWRILLGLGAIPAASVIYLRRKIKETPYYSLDAKGDVSGTVAAINDITGSKIVAAEPKKSENENGVKLKTKWTDMFTYPNNLRLLGTAGSWFLLDWAFYGNSISLPLVMKSIMPHGSFIQGLALSTIVFVVFAAPFYWIAAFSMDKLGRKFIQTVGFIGMAVAYLIISFTSFGGYELIPAMFMLVFGMSYIFTEFGPNVTTFVYPSEVFPTPIRGLGDGISAGSGKFGAFLGTLLFPFLMVAFKVKGTFLILAVIAILGAILTTFALPETKEMSLREVGQEDKYIEDDKISVAASAATHKA</sequence>
<feature type="domain" description="Major facilitator superfamily (MFS) profile" evidence="6">
    <location>
        <begin position="27"/>
        <end position="453"/>
    </location>
</feature>
<feature type="transmembrane region" description="Helical" evidence="5">
    <location>
        <begin position="151"/>
        <end position="176"/>
    </location>
</feature>
<dbReference type="PROSITE" id="PS00217">
    <property type="entry name" value="SUGAR_TRANSPORT_2"/>
    <property type="match status" value="1"/>
</dbReference>
<feature type="transmembrane region" description="Helical" evidence="5">
    <location>
        <begin position="118"/>
        <end position="139"/>
    </location>
</feature>
<keyword evidence="2 5" id="KW-0812">Transmembrane</keyword>
<organism evidence="7 8">
    <name type="scientific">Candidatus Acidulodesulfobacterium acidiphilum</name>
    <dbReference type="NCBI Taxonomy" id="2597224"/>
    <lineage>
        <taxon>Bacteria</taxon>
        <taxon>Deltaproteobacteria</taxon>
        <taxon>Candidatus Acidulodesulfobacterales</taxon>
        <taxon>Candidatus Acidulodesulfobacterium</taxon>
    </lineage>
</organism>
<comment type="subcellular location">
    <subcellularLocation>
        <location evidence="1">Membrane</location>
        <topology evidence="1">Multi-pass membrane protein</topology>
    </subcellularLocation>
</comment>
<proteinExistence type="predicted"/>
<comment type="caution">
    <text evidence="7">The sequence shown here is derived from an EMBL/GenBank/DDBJ whole genome shotgun (WGS) entry which is preliminary data.</text>
</comment>
<dbReference type="PROSITE" id="PS50850">
    <property type="entry name" value="MFS"/>
    <property type="match status" value="1"/>
</dbReference>
<evidence type="ECO:0000313" key="8">
    <source>
        <dbReference type="Proteomes" id="UP000322454"/>
    </source>
</evidence>
<keyword evidence="4 5" id="KW-0472">Membrane</keyword>
<feature type="transmembrane region" description="Helical" evidence="5">
    <location>
        <begin position="93"/>
        <end position="112"/>
    </location>
</feature>
<evidence type="ECO:0000256" key="5">
    <source>
        <dbReference type="SAM" id="Phobius"/>
    </source>
</evidence>
<reference evidence="7 8" key="1">
    <citation type="submission" date="2019-01" db="EMBL/GenBank/DDBJ databases">
        <title>Insights into ecological role of a new deltaproteobacterial order Candidatus Sinidesulfobacterales (Sva0485) by metagenomics and metatranscriptomics.</title>
        <authorList>
            <person name="Tan S."/>
            <person name="Liu J."/>
            <person name="Fang Y."/>
            <person name="Hedlund B."/>
            <person name="Lian Z.-H."/>
            <person name="Huang L.-Y."/>
            <person name="Li J.-T."/>
            <person name="Huang L.-N."/>
            <person name="Li W.-J."/>
            <person name="Jiang H.-C."/>
            <person name="Dong H.-L."/>
            <person name="Shu W.-S."/>
        </authorList>
    </citation>
    <scope>NUCLEOTIDE SEQUENCE [LARGE SCALE GENOMIC DNA]</scope>
    <source>
        <strain evidence="7">AP4</strain>
    </source>
</reference>
<dbReference type="Gene3D" id="1.20.1250.20">
    <property type="entry name" value="MFS general substrate transporter like domains"/>
    <property type="match status" value="1"/>
</dbReference>